<dbReference type="FunFam" id="1.10.132.30:FF:000001">
    <property type="entry name" value="DNA-directed RNA polymerase subunit"/>
    <property type="match status" value="1"/>
</dbReference>
<evidence type="ECO:0000256" key="3">
    <source>
        <dbReference type="ARBA" id="ARBA00011206"/>
    </source>
</evidence>
<comment type="catalytic activity">
    <reaction evidence="12 14">
        <text>RNA(n) + a ribonucleoside 5'-triphosphate = RNA(n+1) + diphosphate</text>
        <dbReference type="Rhea" id="RHEA:21248"/>
        <dbReference type="Rhea" id="RHEA-COMP:14527"/>
        <dbReference type="Rhea" id="RHEA-COMP:17342"/>
        <dbReference type="ChEBI" id="CHEBI:33019"/>
        <dbReference type="ChEBI" id="CHEBI:61557"/>
        <dbReference type="ChEBI" id="CHEBI:140395"/>
        <dbReference type="EC" id="2.7.7.6"/>
    </reaction>
</comment>
<dbReference type="InterPro" id="IPR035698">
    <property type="entry name" value="RNAP_III_Rpc1_C"/>
</dbReference>
<gene>
    <name evidence="16" type="ORF">CYY_005516</name>
</gene>
<dbReference type="InterPro" id="IPR044893">
    <property type="entry name" value="RNA_pol_Rpb1_clamp_domain"/>
</dbReference>
<evidence type="ECO:0000256" key="1">
    <source>
        <dbReference type="ARBA" id="ARBA00004123"/>
    </source>
</evidence>
<dbReference type="InterPro" id="IPR035697">
    <property type="entry name" value="RNAP_III_RPC1_N"/>
</dbReference>
<evidence type="ECO:0000256" key="12">
    <source>
        <dbReference type="ARBA" id="ARBA00048552"/>
    </source>
</evidence>
<evidence type="ECO:0000256" key="5">
    <source>
        <dbReference type="ARBA" id="ARBA00022679"/>
    </source>
</evidence>
<keyword evidence="4 14" id="KW-0240">DNA-directed RNA polymerase</keyword>
<dbReference type="PANTHER" id="PTHR48446">
    <property type="entry name" value="DNA-DIRECTED RNA POLYMERASE SUBUNIT BETA' N-TERMINAL SECTION"/>
    <property type="match status" value="1"/>
</dbReference>
<comment type="caution">
    <text evidence="16">The sequence shown here is derived from an EMBL/GenBank/DDBJ whole genome shotgun (WGS) entry which is preliminary data.</text>
</comment>
<keyword evidence="17" id="KW-1185">Reference proteome</keyword>
<evidence type="ECO:0000256" key="2">
    <source>
        <dbReference type="ARBA" id="ARBA00006460"/>
    </source>
</evidence>
<dbReference type="FunFam" id="3.30.1490.180:FF:000002">
    <property type="entry name" value="DNA-directed RNA polymerase subunit"/>
    <property type="match status" value="1"/>
</dbReference>
<dbReference type="EC" id="2.7.7.6" evidence="14"/>
<dbReference type="OrthoDB" id="270392at2759"/>
<reference evidence="16" key="1">
    <citation type="submission" date="2020-01" db="EMBL/GenBank/DDBJ databases">
        <title>Development of genomics and gene disruption for Polysphondylium violaceum indicates a role for the polyketide synthase stlB in stalk morphogenesis.</title>
        <authorList>
            <person name="Narita B."/>
            <person name="Kawabe Y."/>
            <person name="Kin K."/>
            <person name="Saito T."/>
            <person name="Gibbs R."/>
            <person name="Kuspa A."/>
            <person name="Muzny D."/>
            <person name="Queller D."/>
            <person name="Richards S."/>
            <person name="Strassman J."/>
            <person name="Sucgang R."/>
            <person name="Worley K."/>
            <person name="Schaap P."/>
        </authorList>
    </citation>
    <scope>NUCLEOTIDE SEQUENCE</scope>
    <source>
        <strain evidence="16">QSvi11</strain>
    </source>
</reference>
<dbReference type="Gene3D" id="3.30.1490.180">
    <property type="entry name" value="RNA polymerase ii"/>
    <property type="match status" value="1"/>
</dbReference>
<dbReference type="Gene3D" id="1.10.274.100">
    <property type="entry name" value="RNA polymerase Rpb1, domain 3"/>
    <property type="match status" value="1"/>
</dbReference>
<evidence type="ECO:0000256" key="8">
    <source>
        <dbReference type="ARBA" id="ARBA00022833"/>
    </source>
</evidence>
<dbReference type="InterPro" id="IPR042102">
    <property type="entry name" value="RNA_pol_Rpb1_3_sf"/>
</dbReference>
<evidence type="ECO:0000259" key="15">
    <source>
        <dbReference type="SMART" id="SM00663"/>
    </source>
</evidence>
<evidence type="ECO:0000256" key="4">
    <source>
        <dbReference type="ARBA" id="ARBA00022478"/>
    </source>
</evidence>
<comment type="similarity">
    <text evidence="2 14">Belongs to the RNA polymerase beta' chain family.</text>
</comment>
<accession>A0A8J4PSS7</accession>
<proteinExistence type="inferred from homology"/>
<evidence type="ECO:0000313" key="16">
    <source>
        <dbReference type="EMBL" id="KAF2073163.1"/>
    </source>
</evidence>
<dbReference type="InterPro" id="IPR006592">
    <property type="entry name" value="RNA_pol_N"/>
</dbReference>
<keyword evidence="7" id="KW-0479">Metal-binding</keyword>
<dbReference type="PANTHER" id="PTHR48446:SF1">
    <property type="entry name" value="DNA-DIRECTED RNA POLYMERASE SUBUNIT BETA' N-TERMINAL SECTION"/>
    <property type="match status" value="1"/>
</dbReference>
<comment type="function">
    <text evidence="13">DNA-dependent RNA polymerase catalyzes the transcription of DNA into RNA using the four ribonucleoside triphosphates as substrates. Largest and catalytic core component of RNA polymerase III which synthesizes small RNAs, such as 5S rRNA and tRNAs. Forms the polymerase active center together with the second largest subunit. A single-stranded DNA template strand of the promoter is positioned within the central active site cleft of Pol III. A bridging helix emanates from RPC1 and crosses the cleft near the catalytic site and is thought to promote translocation of Pol III by acting as a ratchet that moves the RNA-DNA hybrid through the active site by switching from straight to bent conformations at each step of nucleotide addition.</text>
</comment>
<dbReference type="Proteomes" id="UP000695562">
    <property type="component" value="Unassembled WGS sequence"/>
</dbReference>
<evidence type="ECO:0000256" key="14">
    <source>
        <dbReference type="RuleBase" id="RU004279"/>
    </source>
</evidence>
<dbReference type="GO" id="GO:0003677">
    <property type="term" value="F:DNA binding"/>
    <property type="evidence" value="ECO:0007669"/>
    <property type="project" value="InterPro"/>
</dbReference>
<feature type="domain" description="RNA polymerase N-terminal" evidence="15">
    <location>
        <begin position="242"/>
        <end position="545"/>
    </location>
</feature>
<evidence type="ECO:0000256" key="11">
    <source>
        <dbReference type="ARBA" id="ARBA00023242"/>
    </source>
</evidence>
<keyword evidence="6 14" id="KW-0548">Nucleotidyltransferase</keyword>
<dbReference type="GO" id="GO:0046872">
    <property type="term" value="F:metal ion binding"/>
    <property type="evidence" value="ECO:0007669"/>
    <property type="project" value="UniProtKB-KW"/>
</dbReference>
<sequence length="1398" mass="157339">MVELLKEDDGPKKIGHIQFGLLSEEDIVRLAHVQIINRELFDLVKRTPTPYGVLDNKLGTSDKSVTCTTCGLNIVDCVGHFGYIKLQLPVFHIGYFKNIMNILQMICKCCGCILLDDEKKKTYLRKMRNKKLDALQRRALLKKIFLDCRKLKECVKCKATNGIIKKQGAFKIIHEKYKGKPEDLREYHALYDNAIQANQELKSHIKKAQDDMNPLVVLNLFKKISYQDIEILDMDPIMGRPERLILTYLLVPPVSIRPSVPMDGGSGTNEDDLTMKLSEILHINEHIRSNVDKVEMFAIMEDWDYLQATCALYINADVPGLPIQMRPTKPVRGLSQRLKGKTGRFRGNLSGKRVDFSGRTVISPDPNLNIDEVAVPQLIALTMTYPERVSDYNITRLQRYVINGPDRHPGANYVIYPNGEKKWLKFGNREKVAAELKVGDIVERHIIDGDIMLFNRQPSLHKLSIMSHKARVMPWRTLRFNECVCTPYNADFDGDEMNIHLPQTEEARAEATILMGVTNNLITPRNGEPLVAATQDFLTSSYLISRRDAFYDRSRFALMCTHFADANEHIDLPPPTIIKPVELWTGKQIFEVLLRPSVKSHVLVNLETKSRTYEKNLFMCPRDGYVYFRNSELMCGSIDKSIIGGGNKNSLFHILMRDFTPAIAASSMTRLAKLCARFLGDQGFSIGIPDVQPAPLLDQRKNEIIERAYVKCDGFLDDFKEGRLAIQSGCTMEQTFESKMNQTLSGIRDDCGKLCVKDLPHYNSPLIMALCGSKGSNINIAQMIACVGQQIVNGTRIPNGFTNRTTPHFPMNAKDPKAKGFVANSFYTGMIPTEFFFHTMGGREGLVDTAVKTAETGYMQRRLMKALEDLSSQYDYTVRDSTGGIIQFIYGDDGLDPAGMEAKERPVDFIRAMMAVKSRQRCVSEPSLKPFEIRALLEDQLKSLKFQDCTEIFKDEIRSFFNGKPKLVGYIEELVKLRKSFNLNTYEYDNSSSTAMDDSAAQTDIDVEIKNEHILDQIHRITSTQIDSFLDICLDKYNRARIEPGTAVGAIGAQSIGEPGTQMTLKTFHFAGVASMNVTLGVPRIKEIINAAKNISTPIITASLNCDNDIRTARIVRGRIEKTTLGQVAVHIKEVIKNSGFYLSIKIDKPFIDSLQLDINSETIVQSILTTKGLKLKSENVKPNGDEKIIVLPSSNARETVLYQLQFLKNNLPNVIVRGIPSINRAVISKPNEKEEKYQLLVEGYNLQAVMATHGIKGTHTTSNHIMECEKTLGIEVARSTIMSEIQMIMESHGMSIDSRHVMLLADLMSFKGEILGITRFGIAKMKESVLMLASFEKTTDHLFDAAVHRRQDDIVGVSECIIMGIPVPLGTGLFKLLHTSKKTNLPKRKALLLDDIK</sequence>
<dbReference type="InterPro" id="IPR015700">
    <property type="entry name" value="RPC1"/>
</dbReference>
<dbReference type="FunFam" id="2.40.40.20:FF:000019">
    <property type="entry name" value="DNA-directed RNA polymerase II subunit RPB1"/>
    <property type="match status" value="1"/>
</dbReference>
<dbReference type="Pfam" id="PF05000">
    <property type="entry name" value="RNA_pol_Rpb1_4"/>
    <property type="match status" value="1"/>
</dbReference>
<organism evidence="16 17">
    <name type="scientific">Polysphondylium violaceum</name>
    <dbReference type="NCBI Taxonomy" id="133409"/>
    <lineage>
        <taxon>Eukaryota</taxon>
        <taxon>Amoebozoa</taxon>
        <taxon>Evosea</taxon>
        <taxon>Eumycetozoa</taxon>
        <taxon>Dictyostelia</taxon>
        <taxon>Dictyosteliales</taxon>
        <taxon>Dictyosteliaceae</taxon>
        <taxon>Polysphondylium</taxon>
    </lineage>
</organism>
<protein>
    <recommendedName>
        <fullName evidence="14">DNA-directed RNA polymerase subunit</fullName>
        <ecNumber evidence="14">2.7.7.6</ecNumber>
    </recommendedName>
</protein>
<evidence type="ECO:0000256" key="9">
    <source>
        <dbReference type="ARBA" id="ARBA00022842"/>
    </source>
</evidence>
<dbReference type="Gene3D" id="2.40.40.20">
    <property type="match status" value="1"/>
</dbReference>
<name>A0A8J4PSS7_9MYCE</name>
<evidence type="ECO:0000256" key="7">
    <source>
        <dbReference type="ARBA" id="ARBA00022723"/>
    </source>
</evidence>
<dbReference type="CDD" id="cd02736">
    <property type="entry name" value="RNAP_III_Rpc1_C"/>
    <property type="match status" value="1"/>
</dbReference>
<dbReference type="InterPro" id="IPR038120">
    <property type="entry name" value="Rpb1_funnel_sf"/>
</dbReference>
<dbReference type="GO" id="GO:0003899">
    <property type="term" value="F:DNA-directed RNA polymerase activity"/>
    <property type="evidence" value="ECO:0007669"/>
    <property type="project" value="UniProtKB-EC"/>
</dbReference>
<dbReference type="FunFam" id="1.10.274.100:FF:000008">
    <property type="entry name" value="DNA-directed RNA polymerase subunit"/>
    <property type="match status" value="1"/>
</dbReference>
<dbReference type="InterPro" id="IPR000722">
    <property type="entry name" value="RNA_pol_asu"/>
</dbReference>
<dbReference type="Gene3D" id="6.10.250.2940">
    <property type="match status" value="1"/>
</dbReference>
<dbReference type="Pfam" id="PF04998">
    <property type="entry name" value="RNA_pol_Rpb1_5"/>
    <property type="match status" value="1"/>
</dbReference>
<comment type="subunit">
    <text evidence="3">Component of the RNA polymerase III (Pol III) complex consisting of 17 subunits.</text>
</comment>
<dbReference type="InterPro" id="IPR007080">
    <property type="entry name" value="RNA_pol_Rpb1_1"/>
</dbReference>
<dbReference type="GO" id="GO:0000428">
    <property type="term" value="C:DNA-directed RNA polymerase complex"/>
    <property type="evidence" value="ECO:0007669"/>
    <property type="project" value="UniProtKB-KW"/>
</dbReference>
<dbReference type="SUPFAM" id="SSF64484">
    <property type="entry name" value="beta and beta-prime subunits of DNA dependent RNA-polymerase"/>
    <property type="match status" value="1"/>
</dbReference>
<dbReference type="NCBIfam" id="NF006336">
    <property type="entry name" value="PRK08566.1"/>
    <property type="match status" value="1"/>
</dbReference>
<evidence type="ECO:0000313" key="17">
    <source>
        <dbReference type="Proteomes" id="UP000695562"/>
    </source>
</evidence>
<dbReference type="GO" id="GO:0005634">
    <property type="term" value="C:nucleus"/>
    <property type="evidence" value="ECO:0007669"/>
    <property type="project" value="UniProtKB-SubCell"/>
</dbReference>
<evidence type="ECO:0000256" key="13">
    <source>
        <dbReference type="ARBA" id="ARBA00058108"/>
    </source>
</evidence>
<dbReference type="Gene3D" id="1.10.132.30">
    <property type="match status" value="1"/>
</dbReference>
<dbReference type="InterPro" id="IPR007083">
    <property type="entry name" value="RNA_pol_Rpb1_4"/>
</dbReference>
<evidence type="ECO:0000256" key="10">
    <source>
        <dbReference type="ARBA" id="ARBA00023163"/>
    </source>
</evidence>
<dbReference type="InterPro" id="IPR007081">
    <property type="entry name" value="RNA_pol_Rpb1_5"/>
</dbReference>
<keyword evidence="9" id="KW-0460">Magnesium</keyword>
<dbReference type="InterPro" id="IPR007066">
    <property type="entry name" value="RNA_pol_Rpb1_3"/>
</dbReference>
<dbReference type="Gene3D" id="1.10.150.390">
    <property type="match status" value="1"/>
</dbReference>
<keyword evidence="10 14" id="KW-0804">Transcription</keyword>
<dbReference type="Pfam" id="PF04997">
    <property type="entry name" value="RNA_pol_Rpb1_1"/>
    <property type="match status" value="1"/>
</dbReference>
<keyword evidence="5 14" id="KW-0808">Transferase</keyword>
<dbReference type="Gene3D" id="4.10.860.120">
    <property type="entry name" value="RNA polymerase II, clamp domain"/>
    <property type="match status" value="1"/>
</dbReference>
<keyword evidence="8" id="KW-0862">Zinc</keyword>
<dbReference type="Pfam" id="PF00623">
    <property type="entry name" value="RNA_pol_Rpb1_2"/>
    <property type="match status" value="1"/>
</dbReference>
<dbReference type="SMART" id="SM00663">
    <property type="entry name" value="RPOLA_N"/>
    <property type="match status" value="1"/>
</dbReference>
<comment type="subcellular location">
    <subcellularLocation>
        <location evidence="1">Nucleus</location>
    </subcellularLocation>
</comment>
<dbReference type="Pfam" id="PF04983">
    <property type="entry name" value="RNA_pol_Rpb1_3"/>
    <property type="match status" value="1"/>
</dbReference>
<dbReference type="FunFam" id="4.10.860.120:FF:000004">
    <property type="entry name" value="DNA-directed RNA polymerase subunit"/>
    <property type="match status" value="1"/>
</dbReference>
<dbReference type="FunFam" id="1.10.150.390:FF:000004">
    <property type="entry name" value="DNA-directed RNA polymerase subunit"/>
    <property type="match status" value="1"/>
</dbReference>
<dbReference type="Gene3D" id="6.20.50.80">
    <property type="match status" value="1"/>
</dbReference>
<dbReference type="CDD" id="cd02583">
    <property type="entry name" value="RNAP_III_RPC1_N"/>
    <property type="match status" value="1"/>
</dbReference>
<keyword evidence="11" id="KW-0539">Nucleus</keyword>
<dbReference type="EMBL" id="AJWJ01000222">
    <property type="protein sequence ID" value="KAF2073163.1"/>
    <property type="molecule type" value="Genomic_DNA"/>
</dbReference>
<dbReference type="GO" id="GO:0006351">
    <property type="term" value="P:DNA-templated transcription"/>
    <property type="evidence" value="ECO:0007669"/>
    <property type="project" value="InterPro"/>
</dbReference>
<evidence type="ECO:0000256" key="6">
    <source>
        <dbReference type="ARBA" id="ARBA00022695"/>
    </source>
</evidence>